<evidence type="ECO:0000313" key="1">
    <source>
        <dbReference type="EMBL" id="NBJ24367.1"/>
    </source>
</evidence>
<comment type="caution">
    <text evidence="1">The sequence shown here is derived from an EMBL/GenBank/DDBJ whole genome shotgun (WGS) entry which is preliminary data.</text>
</comment>
<gene>
    <name evidence="1" type="ORF">GR303_08355</name>
</gene>
<dbReference type="Proteomes" id="UP000818323">
    <property type="component" value="Unassembled WGS sequence"/>
</dbReference>
<name>A0ABW9YVH8_9HYPH</name>
<evidence type="ECO:0000313" key="2">
    <source>
        <dbReference type="Proteomes" id="UP000818323"/>
    </source>
</evidence>
<accession>A0ABW9YVH8</accession>
<protein>
    <submittedName>
        <fullName evidence="1">Uncharacterized protein</fullName>
    </submittedName>
</protein>
<sequence>MSLQSVADRVEYALLMIKNSEDACRFEGGLWYHAIAVLNGFYAIREELKNSTANTPDRALSDAVKAWRNLNGSKLNSFFGRARDTATHQGAITTCNHTEWEVDIWHDTSFPEKYARITVKDSTIVNMRGDEFLALAHEAFSFLKAGIVEIEADYKAQGGANELLDKPEDLSSIFGDEEL</sequence>
<reference evidence="1 2" key="1">
    <citation type="submission" date="2020-01" db="EMBL/GenBank/DDBJ databases">
        <title>Microvirga sp. nov., an arsenate reduction bacterium isolated from Tibet hotspring sediments.</title>
        <authorList>
            <person name="Yuan C.-G."/>
        </authorList>
    </citation>
    <scope>NUCLEOTIDE SEQUENCE [LARGE SCALE GENOMIC DNA]</scope>
    <source>
        <strain evidence="1 2">SYSU G3D203</strain>
    </source>
</reference>
<proteinExistence type="predicted"/>
<dbReference type="RefSeq" id="WP_161722402.1">
    <property type="nucleotide sequence ID" value="NZ_JAAAXI010000004.1"/>
</dbReference>
<dbReference type="EMBL" id="JAAAXJ010000003">
    <property type="protein sequence ID" value="NBJ24367.1"/>
    <property type="molecule type" value="Genomic_DNA"/>
</dbReference>
<keyword evidence="2" id="KW-1185">Reference proteome</keyword>
<organism evidence="1 2">
    <name type="scientific">Microvirga arsenatis</name>
    <dbReference type="NCBI Taxonomy" id="2692265"/>
    <lineage>
        <taxon>Bacteria</taxon>
        <taxon>Pseudomonadati</taxon>
        <taxon>Pseudomonadota</taxon>
        <taxon>Alphaproteobacteria</taxon>
        <taxon>Hyphomicrobiales</taxon>
        <taxon>Methylobacteriaceae</taxon>
        <taxon>Microvirga</taxon>
    </lineage>
</organism>